<gene>
    <name evidence="1" type="ORF">D8780_02220</name>
</gene>
<organism evidence="1 2">
    <name type="scientific">Notoacmeibacter ruber</name>
    <dbReference type="NCBI Taxonomy" id="2670375"/>
    <lineage>
        <taxon>Bacteria</taxon>
        <taxon>Pseudomonadati</taxon>
        <taxon>Pseudomonadota</taxon>
        <taxon>Alphaproteobacteria</taxon>
        <taxon>Hyphomicrobiales</taxon>
        <taxon>Notoacmeibacteraceae</taxon>
        <taxon>Notoacmeibacter</taxon>
    </lineage>
</organism>
<evidence type="ECO:0000313" key="1">
    <source>
        <dbReference type="EMBL" id="RLQ89340.1"/>
    </source>
</evidence>
<proteinExistence type="predicted"/>
<keyword evidence="2" id="KW-1185">Reference proteome</keyword>
<dbReference type="Pfam" id="PF11164">
    <property type="entry name" value="DUF2948"/>
    <property type="match status" value="1"/>
</dbReference>
<dbReference type="Proteomes" id="UP000281094">
    <property type="component" value="Unassembled WGS sequence"/>
</dbReference>
<dbReference type="AlphaFoldDB" id="A0A3L7JFS8"/>
<sequence length="146" mass="16102">MDALKLAALDIDDLVILSAHTQDALVKPVEASYDRRTRTFLLPLRRYAWEKKRRFLGRGERRLSALSVSGVTAVRSTGIDRSAEEAVLNLLALRFTPSDAQDDPGGAIELTFSGDATIALEVECLELRLADLGAAWQTENRPAHEL</sequence>
<comment type="caution">
    <text evidence="1">The sequence shown here is derived from an EMBL/GenBank/DDBJ whole genome shotgun (WGS) entry which is preliminary data.</text>
</comment>
<dbReference type="EMBL" id="RCWN01000001">
    <property type="protein sequence ID" value="RLQ89340.1"/>
    <property type="molecule type" value="Genomic_DNA"/>
</dbReference>
<protein>
    <submittedName>
        <fullName evidence="1">DUF2948 family protein</fullName>
    </submittedName>
</protein>
<name>A0A3L7JFS8_9HYPH</name>
<dbReference type="InterPro" id="IPR021335">
    <property type="entry name" value="DUF2948"/>
</dbReference>
<reference evidence="1 2" key="1">
    <citation type="submission" date="2018-10" db="EMBL/GenBank/DDBJ databases">
        <title>Notoacmeibacter sp. M2BS9Y-3-1, whole genome shotgun sequence.</title>
        <authorList>
            <person name="Tuo L."/>
        </authorList>
    </citation>
    <scope>NUCLEOTIDE SEQUENCE [LARGE SCALE GENOMIC DNA]</scope>
    <source>
        <strain evidence="1 2">M2BS9Y-3-1</strain>
    </source>
</reference>
<evidence type="ECO:0000313" key="2">
    <source>
        <dbReference type="Proteomes" id="UP000281094"/>
    </source>
</evidence>
<accession>A0A3L7JFS8</accession>
<dbReference type="RefSeq" id="WP_121646307.1">
    <property type="nucleotide sequence ID" value="NZ_RCWN01000001.1"/>
</dbReference>